<feature type="compositionally biased region" description="Basic residues" evidence="1">
    <location>
        <begin position="15"/>
        <end position="26"/>
    </location>
</feature>
<dbReference type="EnsemblMetazoa" id="PPA43730.1">
    <property type="protein sequence ID" value="PPA43730.1"/>
    <property type="gene ID" value="WBGene00282099"/>
</dbReference>
<protein>
    <submittedName>
        <fullName evidence="2">Uncharacterized protein</fullName>
    </submittedName>
</protein>
<sequence length="81" mass="9080">MMDVKDAVEITMKGGKNKGAKPKFNKIKSERSGDSSEFDVSMKMMGYRNLGHNKKVGWQDGDLQDCHTIPIERKMPVPPSP</sequence>
<evidence type="ECO:0000313" key="3">
    <source>
        <dbReference type="Proteomes" id="UP000005239"/>
    </source>
</evidence>
<dbReference type="Proteomes" id="UP000005239">
    <property type="component" value="Unassembled WGS sequence"/>
</dbReference>
<proteinExistence type="predicted"/>
<gene>
    <name evidence="2" type="primary">WBGene00282099</name>
</gene>
<keyword evidence="3" id="KW-1185">Reference proteome</keyword>
<reference evidence="3" key="1">
    <citation type="journal article" date="2008" name="Nat. Genet.">
        <title>The Pristionchus pacificus genome provides a unique perspective on nematode lifestyle and parasitism.</title>
        <authorList>
            <person name="Dieterich C."/>
            <person name="Clifton S.W."/>
            <person name="Schuster L.N."/>
            <person name="Chinwalla A."/>
            <person name="Delehaunty K."/>
            <person name="Dinkelacker I."/>
            <person name="Fulton L."/>
            <person name="Fulton R."/>
            <person name="Godfrey J."/>
            <person name="Minx P."/>
            <person name="Mitreva M."/>
            <person name="Roeseler W."/>
            <person name="Tian H."/>
            <person name="Witte H."/>
            <person name="Yang S.P."/>
            <person name="Wilson R.K."/>
            <person name="Sommer R.J."/>
        </authorList>
    </citation>
    <scope>NUCLEOTIDE SEQUENCE [LARGE SCALE GENOMIC DNA]</scope>
    <source>
        <strain evidence="3">PS312</strain>
    </source>
</reference>
<evidence type="ECO:0000256" key="1">
    <source>
        <dbReference type="SAM" id="MobiDB-lite"/>
    </source>
</evidence>
<accession>A0A2A6C6R9</accession>
<name>A0A2A6C6R9_PRIPA</name>
<feature type="region of interest" description="Disordered" evidence="1">
    <location>
        <begin position="13"/>
        <end position="37"/>
    </location>
</feature>
<evidence type="ECO:0000313" key="2">
    <source>
        <dbReference type="EnsemblMetazoa" id="PPA43730.1"/>
    </source>
</evidence>
<accession>A0A8R1V436</accession>
<reference evidence="2" key="2">
    <citation type="submission" date="2022-06" db="UniProtKB">
        <authorList>
            <consortium name="EnsemblMetazoa"/>
        </authorList>
    </citation>
    <scope>IDENTIFICATION</scope>
    <source>
        <strain evidence="2">PS312</strain>
    </source>
</reference>
<dbReference type="AlphaFoldDB" id="A0A2A6C6R9"/>
<organism evidence="2 3">
    <name type="scientific">Pristionchus pacificus</name>
    <name type="common">Parasitic nematode worm</name>
    <dbReference type="NCBI Taxonomy" id="54126"/>
    <lineage>
        <taxon>Eukaryota</taxon>
        <taxon>Metazoa</taxon>
        <taxon>Ecdysozoa</taxon>
        <taxon>Nematoda</taxon>
        <taxon>Chromadorea</taxon>
        <taxon>Rhabditida</taxon>
        <taxon>Rhabditina</taxon>
        <taxon>Diplogasteromorpha</taxon>
        <taxon>Diplogasteroidea</taxon>
        <taxon>Neodiplogasteridae</taxon>
        <taxon>Pristionchus</taxon>
    </lineage>
</organism>